<evidence type="ECO:0000256" key="5">
    <source>
        <dbReference type="SAM" id="MobiDB-lite"/>
    </source>
</evidence>
<feature type="transmembrane region" description="Helical" evidence="6">
    <location>
        <begin position="490"/>
        <end position="511"/>
    </location>
</feature>
<dbReference type="InterPro" id="IPR013525">
    <property type="entry name" value="ABC2_TM"/>
</dbReference>
<feature type="region of interest" description="Disordered" evidence="5">
    <location>
        <begin position="386"/>
        <end position="405"/>
    </location>
</feature>
<evidence type="ECO:0000313" key="9">
    <source>
        <dbReference type="Proteomes" id="UP000314294"/>
    </source>
</evidence>
<reference evidence="8 9" key="1">
    <citation type="submission" date="2019-03" db="EMBL/GenBank/DDBJ databases">
        <title>First draft genome of Liparis tanakae, snailfish: a comprehensive survey of snailfish specific genes.</title>
        <authorList>
            <person name="Kim W."/>
            <person name="Song I."/>
            <person name="Jeong J.-H."/>
            <person name="Kim D."/>
            <person name="Kim S."/>
            <person name="Ryu S."/>
            <person name="Song J.Y."/>
            <person name="Lee S.K."/>
        </authorList>
    </citation>
    <scope>NUCLEOTIDE SEQUENCE [LARGE SCALE GENOMIC DNA]</scope>
    <source>
        <tissue evidence="8">Muscle</tissue>
    </source>
</reference>
<sequence>MDFDPAALRLLMETMLPNNNLEILTWLVNLRHCNTTAALNRDETNVVILKAFCSLSEEQWYSFSLLMARHINTQKLLYRMVLSEEMQSMVGVMLQIAEVITNMMDTILPAVDQLQTFMLSIEDLNLMADSEFHQMVRGRSTSISSKATFVTLSRALCNKGILALLGISKLPITPESNPTFSDQIQREQMIERFKIPPNATPFCMNMYLDMVNTTGGAIAWAFLKPMLMGQILYTPDTPVTRAIMEKANATLQEFANLRKYSEEWIESSNYIIKSAEILTNTLPMLQNSLGNSFVENFIEVQTDINVGRMKETLSSFSNMTLMLEKNKHIMNQVTTLSSLMVNISSCVKFDRYSGYDSADELNAVAQDLAKQRDLYASVIFKLPNDEDSSRKRQARDSSSTSSLPPRVSYTIRMHMDNVMRTDRVREPYFYKDNHISARQTLRYNRGFVYLQENIDRAIIETQTGERVTEPAVQLQPFPYPCHSRDEYLEAIGFVFPLMLMLAWVLFVADFVKKLVHERELRLHEYMKMMGVNPLSHFFAWFLECTAYLLFTISFLTIVLKYGGILPNSDGFLLFLYLCDYGLSILSFSYLISSFFDKTYIAGLSIQWSNSYISPISGDTSSFGWLCWLLLIDSILYFIIGAYIRMVFPGKYGIPASWYFPFKASFWADLCRCVRPSSKGGRGLLFINIMQENPPVFADDKGKGHNTLSSQAGEDFSKLPVGVALHGLSKIYGDRLAIENLNVSFYEGHITSLLGHNGAGKTTTMYVWHNLSLFRQYQLVIQ</sequence>
<feature type="transmembrane region" description="Helical" evidence="6">
    <location>
        <begin position="571"/>
        <end position="591"/>
    </location>
</feature>
<dbReference type="GO" id="GO:0005524">
    <property type="term" value="F:ATP binding"/>
    <property type="evidence" value="ECO:0007669"/>
    <property type="project" value="UniProtKB-KW"/>
</dbReference>
<dbReference type="InterPro" id="IPR026082">
    <property type="entry name" value="ABCA"/>
</dbReference>
<keyword evidence="2 6" id="KW-0812">Transmembrane</keyword>
<evidence type="ECO:0000256" key="1">
    <source>
        <dbReference type="ARBA" id="ARBA00004141"/>
    </source>
</evidence>
<evidence type="ECO:0000256" key="2">
    <source>
        <dbReference type="ARBA" id="ARBA00022692"/>
    </source>
</evidence>
<dbReference type="AlphaFoldDB" id="A0A4Z2IHH0"/>
<proteinExistence type="predicted"/>
<accession>A0A4Z2IHH0</accession>
<name>A0A4Z2IHH0_9TELE</name>
<dbReference type="PANTHER" id="PTHR19229">
    <property type="entry name" value="ATP-BINDING CASSETTE TRANSPORTER SUBFAMILY A ABCA"/>
    <property type="match status" value="1"/>
</dbReference>
<keyword evidence="8" id="KW-0547">Nucleotide-binding</keyword>
<evidence type="ECO:0000256" key="3">
    <source>
        <dbReference type="ARBA" id="ARBA00022989"/>
    </source>
</evidence>
<feature type="transmembrane region" description="Helical" evidence="6">
    <location>
        <begin position="537"/>
        <end position="559"/>
    </location>
</feature>
<organism evidence="8 9">
    <name type="scientific">Liparis tanakae</name>
    <name type="common">Tanaka's snailfish</name>
    <dbReference type="NCBI Taxonomy" id="230148"/>
    <lineage>
        <taxon>Eukaryota</taxon>
        <taxon>Metazoa</taxon>
        <taxon>Chordata</taxon>
        <taxon>Craniata</taxon>
        <taxon>Vertebrata</taxon>
        <taxon>Euteleostomi</taxon>
        <taxon>Actinopterygii</taxon>
        <taxon>Neopterygii</taxon>
        <taxon>Teleostei</taxon>
        <taxon>Neoteleostei</taxon>
        <taxon>Acanthomorphata</taxon>
        <taxon>Eupercaria</taxon>
        <taxon>Perciformes</taxon>
        <taxon>Cottioidei</taxon>
        <taxon>Cottales</taxon>
        <taxon>Liparidae</taxon>
        <taxon>Liparis</taxon>
    </lineage>
</organism>
<dbReference type="Proteomes" id="UP000314294">
    <property type="component" value="Unassembled WGS sequence"/>
</dbReference>
<dbReference type="Pfam" id="PF12698">
    <property type="entry name" value="ABC2_membrane_3"/>
    <property type="match status" value="1"/>
</dbReference>
<keyword evidence="8" id="KW-0067">ATP-binding</keyword>
<dbReference type="OrthoDB" id="10255969at2759"/>
<dbReference type="SUPFAM" id="SSF52540">
    <property type="entry name" value="P-loop containing nucleoside triphosphate hydrolases"/>
    <property type="match status" value="1"/>
</dbReference>
<dbReference type="Gene3D" id="3.40.50.300">
    <property type="entry name" value="P-loop containing nucleotide triphosphate hydrolases"/>
    <property type="match status" value="1"/>
</dbReference>
<comment type="caution">
    <text evidence="8">The sequence shown here is derived from an EMBL/GenBank/DDBJ whole genome shotgun (WGS) entry which is preliminary data.</text>
</comment>
<feature type="transmembrane region" description="Helical" evidence="6">
    <location>
        <begin position="622"/>
        <end position="643"/>
    </location>
</feature>
<keyword evidence="3 6" id="KW-1133">Transmembrane helix</keyword>
<keyword evidence="4 6" id="KW-0472">Membrane</keyword>
<dbReference type="PANTHER" id="PTHR19229:SF29">
    <property type="entry name" value="GLUCOSYLCERAMIDE TRANSPORTER ABCA12"/>
    <property type="match status" value="1"/>
</dbReference>
<evidence type="ECO:0000256" key="6">
    <source>
        <dbReference type="SAM" id="Phobius"/>
    </source>
</evidence>
<feature type="domain" description="ABC-2 type transporter transmembrane" evidence="7">
    <location>
        <begin position="367"/>
        <end position="628"/>
    </location>
</feature>
<dbReference type="GO" id="GO:0016020">
    <property type="term" value="C:membrane"/>
    <property type="evidence" value="ECO:0007669"/>
    <property type="project" value="UniProtKB-SubCell"/>
</dbReference>
<gene>
    <name evidence="8" type="primary">ABCA12_0</name>
    <name evidence="8" type="ORF">EYF80_012360</name>
</gene>
<dbReference type="GO" id="GO:0140359">
    <property type="term" value="F:ABC-type transporter activity"/>
    <property type="evidence" value="ECO:0007669"/>
    <property type="project" value="InterPro"/>
</dbReference>
<dbReference type="GO" id="GO:0034191">
    <property type="term" value="F:apolipoprotein A-I receptor binding"/>
    <property type="evidence" value="ECO:0007669"/>
    <property type="project" value="TreeGrafter"/>
</dbReference>
<dbReference type="EMBL" id="SRLO01000083">
    <property type="protein sequence ID" value="TNN77396.1"/>
    <property type="molecule type" value="Genomic_DNA"/>
</dbReference>
<comment type="subcellular location">
    <subcellularLocation>
        <location evidence="1">Membrane</location>
        <topology evidence="1">Multi-pass membrane protein</topology>
    </subcellularLocation>
</comment>
<protein>
    <submittedName>
        <fullName evidence="8">ATP-binding cassette sub-family A member 12</fullName>
    </submittedName>
</protein>
<dbReference type="GO" id="GO:0005319">
    <property type="term" value="F:lipid transporter activity"/>
    <property type="evidence" value="ECO:0007669"/>
    <property type="project" value="TreeGrafter"/>
</dbReference>
<evidence type="ECO:0000259" key="7">
    <source>
        <dbReference type="Pfam" id="PF12698"/>
    </source>
</evidence>
<dbReference type="InterPro" id="IPR027417">
    <property type="entry name" value="P-loop_NTPase"/>
</dbReference>
<evidence type="ECO:0000256" key="4">
    <source>
        <dbReference type="ARBA" id="ARBA00023136"/>
    </source>
</evidence>
<evidence type="ECO:0000313" key="8">
    <source>
        <dbReference type="EMBL" id="TNN77396.1"/>
    </source>
</evidence>
<keyword evidence="9" id="KW-1185">Reference proteome</keyword>